<gene>
    <name evidence="1" type="ORF">K1W69_07040</name>
</gene>
<comment type="caution">
    <text evidence="1">The sequence shown here is derived from an EMBL/GenBank/DDBJ whole genome shotgun (WGS) entry which is preliminary data.</text>
</comment>
<sequence>MRDGTAESHAKLDDSIARFATLDMYRRYLTGQYLFRKRIEKRFAGNNARLGEVHNWKPLALLDAIRSDMIDLNMAEPAQEGPGAAYQPRDRSSLMGSLYVIEGSNMGARLLYRDALALGLGSQYGASHLSLQSADKTRWPDFIALLEQSDIDISVAITSANHLFSIAYNAFAGPK</sequence>
<dbReference type="RefSeq" id="WP_220227581.1">
    <property type="nucleotide sequence ID" value="NZ_JAICBX010000001.1"/>
</dbReference>
<dbReference type="Gene3D" id="1.20.910.10">
    <property type="entry name" value="Heme oxygenase-like"/>
    <property type="match status" value="1"/>
</dbReference>
<protein>
    <submittedName>
        <fullName evidence="1">Biliverdin-producing heme oxygenase</fullName>
    </submittedName>
</protein>
<dbReference type="SUPFAM" id="SSF48613">
    <property type="entry name" value="Heme oxygenase-like"/>
    <property type="match status" value="1"/>
</dbReference>
<dbReference type="AlphaFoldDB" id="A0AAE3CZQ8"/>
<dbReference type="CDD" id="cd19166">
    <property type="entry name" value="HemeO-bac"/>
    <property type="match status" value="1"/>
</dbReference>
<accession>A0AAE3CZQ8</accession>
<dbReference type="Proteomes" id="UP001196509">
    <property type="component" value="Unassembled WGS sequence"/>
</dbReference>
<name>A0AAE3CZQ8_9HYPH</name>
<evidence type="ECO:0000313" key="2">
    <source>
        <dbReference type="Proteomes" id="UP001196509"/>
    </source>
</evidence>
<evidence type="ECO:0000313" key="1">
    <source>
        <dbReference type="EMBL" id="MBW8636939.1"/>
    </source>
</evidence>
<dbReference type="EMBL" id="JAICBX010000001">
    <property type="protein sequence ID" value="MBW8636939.1"/>
    <property type="molecule type" value="Genomic_DNA"/>
</dbReference>
<organism evidence="1 2">
    <name type="scientific">Flavimaribacter sediminis</name>
    <dbReference type="NCBI Taxonomy" id="2865987"/>
    <lineage>
        <taxon>Bacteria</taxon>
        <taxon>Pseudomonadati</taxon>
        <taxon>Pseudomonadota</taxon>
        <taxon>Alphaproteobacteria</taxon>
        <taxon>Hyphomicrobiales</taxon>
        <taxon>Rhizobiaceae</taxon>
        <taxon>Flavimaribacter</taxon>
    </lineage>
</organism>
<proteinExistence type="predicted"/>
<keyword evidence="2" id="KW-1185">Reference proteome</keyword>
<reference evidence="1" key="1">
    <citation type="submission" date="2021-08" db="EMBL/GenBank/DDBJ databases">
        <title>Hoeflea bacterium WL0058 sp. nov., isolated from the sediment.</title>
        <authorList>
            <person name="Wang L."/>
            <person name="Zhang D."/>
        </authorList>
    </citation>
    <scope>NUCLEOTIDE SEQUENCE</scope>
    <source>
        <strain evidence="1">WL0058</strain>
    </source>
</reference>
<dbReference type="InterPro" id="IPR016084">
    <property type="entry name" value="Haem_Oase-like_multi-hlx"/>
</dbReference>